<evidence type="ECO:0000313" key="2">
    <source>
        <dbReference type="Proteomes" id="UP000807504"/>
    </source>
</evidence>
<dbReference type="AlphaFoldDB" id="A0A8T0EST5"/>
<gene>
    <name evidence="1" type="ORF">HNY73_013994</name>
</gene>
<organism evidence="1 2">
    <name type="scientific">Argiope bruennichi</name>
    <name type="common">Wasp spider</name>
    <name type="synonym">Aranea bruennichi</name>
    <dbReference type="NCBI Taxonomy" id="94029"/>
    <lineage>
        <taxon>Eukaryota</taxon>
        <taxon>Metazoa</taxon>
        <taxon>Ecdysozoa</taxon>
        <taxon>Arthropoda</taxon>
        <taxon>Chelicerata</taxon>
        <taxon>Arachnida</taxon>
        <taxon>Araneae</taxon>
        <taxon>Araneomorphae</taxon>
        <taxon>Entelegynae</taxon>
        <taxon>Araneoidea</taxon>
        <taxon>Araneidae</taxon>
        <taxon>Argiope</taxon>
    </lineage>
</organism>
<proteinExistence type="predicted"/>
<evidence type="ECO:0000313" key="1">
    <source>
        <dbReference type="EMBL" id="KAF8777069.1"/>
    </source>
</evidence>
<reference evidence="1" key="1">
    <citation type="journal article" date="2020" name="bioRxiv">
        <title>Chromosome-level reference genome of the European wasp spider Argiope bruennichi: a resource for studies on range expansion and evolutionary adaptation.</title>
        <authorList>
            <person name="Sheffer M.M."/>
            <person name="Hoppe A."/>
            <person name="Krehenwinkel H."/>
            <person name="Uhl G."/>
            <person name="Kuss A.W."/>
            <person name="Jensen L."/>
            <person name="Jensen C."/>
            <person name="Gillespie R.G."/>
            <person name="Hoff K.J."/>
            <person name="Prost S."/>
        </authorList>
    </citation>
    <scope>NUCLEOTIDE SEQUENCE</scope>
</reference>
<sequence length="134" mass="15118">MLFVPQADEQFRMPTFPVRLHVVKLHHQTGDVAAAVSEFHRVKKQRKISSSLDISQRHLLAIFKLYVLFQKSRAVKCLLSKFVSSDSRTTSGLGASKNLNFDSSIHWIIIRILGPLWAQSSESVPPISPMYTLG</sequence>
<protein>
    <submittedName>
        <fullName evidence="1">Uncharacterized protein</fullName>
    </submittedName>
</protein>
<name>A0A8T0EST5_ARGBR</name>
<keyword evidence="2" id="KW-1185">Reference proteome</keyword>
<dbReference type="EMBL" id="JABXBU010002072">
    <property type="protein sequence ID" value="KAF8777069.1"/>
    <property type="molecule type" value="Genomic_DNA"/>
</dbReference>
<accession>A0A8T0EST5</accession>
<reference evidence="1" key="2">
    <citation type="submission" date="2020-06" db="EMBL/GenBank/DDBJ databases">
        <authorList>
            <person name="Sheffer M."/>
        </authorList>
    </citation>
    <scope>NUCLEOTIDE SEQUENCE</scope>
</reference>
<comment type="caution">
    <text evidence="1">The sequence shown here is derived from an EMBL/GenBank/DDBJ whole genome shotgun (WGS) entry which is preliminary data.</text>
</comment>
<dbReference type="Proteomes" id="UP000807504">
    <property type="component" value="Unassembled WGS sequence"/>
</dbReference>